<dbReference type="PIRSF" id="PIRSF006092">
    <property type="entry name" value="GreA_GreB"/>
    <property type="match status" value="1"/>
</dbReference>
<feature type="domain" description="Transcription elongation factor GreA/GreB C-terminal" evidence="2">
    <location>
        <begin position="88"/>
        <end position="162"/>
    </location>
</feature>
<accession>A0A8D4VLX3</accession>
<evidence type="ECO:0000259" key="2">
    <source>
        <dbReference type="Pfam" id="PF01272"/>
    </source>
</evidence>
<dbReference type="Gene3D" id="3.10.50.30">
    <property type="entry name" value="Transcription elongation factor, GreA/GreB, C-terminal domain"/>
    <property type="match status" value="1"/>
</dbReference>
<dbReference type="PANTHER" id="PTHR30437:SF6">
    <property type="entry name" value="TRANSCRIPTION ELONGATION FACTOR GREB"/>
    <property type="match status" value="1"/>
</dbReference>
<dbReference type="FunFam" id="3.10.50.30:FF:000001">
    <property type="entry name" value="Transcription elongation factor GreA"/>
    <property type="match status" value="1"/>
</dbReference>
<dbReference type="Proteomes" id="UP000824988">
    <property type="component" value="Chromosome"/>
</dbReference>
<dbReference type="GO" id="GO:0003746">
    <property type="term" value="F:translation elongation factor activity"/>
    <property type="evidence" value="ECO:0007669"/>
    <property type="project" value="UniProtKB-KW"/>
</dbReference>
<proteinExistence type="predicted"/>
<evidence type="ECO:0000313" key="4">
    <source>
        <dbReference type="Proteomes" id="UP000824988"/>
    </source>
</evidence>
<organism evidence="3 4">
    <name type="scientific">Methylogaea oryzae</name>
    <dbReference type="NCBI Taxonomy" id="1295382"/>
    <lineage>
        <taxon>Bacteria</taxon>
        <taxon>Pseudomonadati</taxon>
        <taxon>Pseudomonadota</taxon>
        <taxon>Gammaproteobacteria</taxon>
        <taxon>Methylococcales</taxon>
        <taxon>Methylococcaceae</taxon>
        <taxon>Methylogaea</taxon>
    </lineage>
</organism>
<dbReference type="EMBL" id="AP019782">
    <property type="protein sequence ID" value="BBL69542.1"/>
    <property type="molecule type" value="Genomic_DNA"/>
</dbReference>
<dbReference type="SUPFAM" id="SSF54534">
    <property type="entry name" value="FKBP-like"/>
    <property type="match status" value="1"/>
</dbReference>
<dbReference type="GO" id="GO:0006354">
    <property type="term" value="P:DNA-templated transcription elongation"/>
    <property type="evidence" value="ECO:0007669"/>
    <property type="project" value="TreeGrafter"/>
</dbReference>
<evidence type="ECO:0000256" key="1">
    <source>
        <dbReference type="SAM" id="MobiDB-lite"/>
    </source>
</evidence>
<dbReference type="InterPro" id="IPR036953">
    <property type="entry name" value="GreA/GreB_C_sf"/>
</dbReference>
<keyword evidence="3" id="KW-0648">Protein biosynthesis</keyword>
<dbReference type="Pfam" id="PF01272">
    <property type="entry name" value="GreA_GreB"/>
    <property type="match status" value="1"/>
</dbReference>
<dbReference type="GO" id="GO:0032784">
    <property type="term" value="P:regulation of DNA-templated transcription elongation"/>
    <property type="evidence" value="ECO:0007669"/>
    <property type="project" value="InterPro"/>
</dbReference>
<evidence type="ECO:0000313" key="3">
    <source>
        <dbReference type="EMBL" id="BBL69542.1"/>
    </source>
</evidence>
<keyword evidence="4" id="KW-1185">Reference proteome</keyword>
<dbReference type="RefSeq" id="WP_054773833.1">
    <property type="nucleotide sequence ID" value="NZ_AP019782.1"/>
</dbReference>
<feature type="region of interest" description="Disordered" evidence="1">
    <location>
        <begin position="1"/>
        <end position="28"/>
    </location>
</feature>
<name>A0A8D4VLX3_9GAMM</name>
<gene>
    <name evidence="3" type="ORF">MoryE10_01480</name>
</gene>
<dbReference type="InterPro" id="IPR023459">
    <property type="entry name" value="Tscrpt_elong_fac_GreA/B_fam"/>
</dbReference>
<protein>
    <submittedName>
        <fullName evidence="3">Transcription elongation factor</fullName>
    </submittedName>
</protein>
<dbReference type="InterPro" id="IPR001437">
    <property type="entry name" value="Tscrpt_elong_fac_GreA/B_C"/>
</dbReference>
<dbReference type="PANTHER" id="PTHR30437">
    <property type="entry name" value="TRANSCRIPTION ELONGATION FACTOR GREA"/>
    <property type="match status" value="1"/>
</dbReference>
<dbReference type="KEGG" id="moz:MoryE10_01480"/>
<dbReference type="AlphaFoldDB" id="A0A8D4VLX3"/>
<keyword evidence="3" id="KW-0251">Elongation factor</keyword>
<dbReference type="GO" id="GO:0070063">
    <property type="term" value="F:RNA polymerase binding"/>
    <property type="evidence" value="ECO:0007669"/>
    <property type="project" value="InterPro"/>
</dbReference>
<dbReference type="GO" id="GO:0003677">
    <property type="term" value="F:DNA binding"/>
    <property type="evidence" value="ECO:0007669"/>
    <property type="project" value="InterPro"/>
</dbReference>
<reference evidence="3" key="1">
    <citation type="submission" date="2019-06" db="EMBL/GenBank/DDBJ databases">
        <title>Complete genome sequence of Methylogaea oryzae strain JCM16910.</title>
        <authorList>
            <person name="Asakawa S."/>
        </authorList>
    </citation>
    <scope>NUCLEOTIDE SEQUENCE</scope>
    <source>
        <strain evidence="3">E10</strain>
    </source>
</reference>
<sequence length="168" mass="18681">MSRAFVKETDGDDADDLPPRPQSPHVNYVTPAGFRLLQQRLRELATRKSLLSGSDDMADRQQLKRVERDLRFYEERLERAVLVRPETQPDDKVHFGATVAVRDRAGAVETFAIVGEDEADAAQGKISWVSPLAAALMDAEVGDEVCWKRPMGDKELEVLTISKDGGVC</sequence>